<evidence type="ECO:0000313" key="3">
    <source>
        <dbReference type="Proteomes" id="UP000193450"/>
    </source>
</evidence>
<evidence type="ECO:0008006" key="4">
    <source>
        <dbReference type="Google" id="ProtNLM"/>
    </source>
</evidence>
<dbReference type="STRING" id="716816.BST96_12235"/>
<feature type="signal peptide" evidence="1">
    <location>
        <begin position="1"/>
        <end position="25"/>
    </location>
</feature>
<evidence type="ECO:0000256" key="1">
    <source>
        <dbReference type="SAM" id="SignalP"/>
    </source>
</evidence>
<keyword evidence="3" id="KW-1185">Reference proteome</keyword>
<proteinExistence type="predicted"/>
<gene>
    <name evidence="2" type="ORF">BST96_12235</name>
</gene>
<feature type="chain" id="PRO_5012756077" description="Lipoprotein" evidence="1">
    <location>
        <begin position="26"/>
        <end position="180"/>
    </location>
</feature>
<organism evidence="2 3">
    <name type="scientific">Oceanicoccus sagamiensis</name>
    <dbReference type="NCBI Taxonomy" id="716816"/>
    <lineage>
        <taxon>Bacteria</taxon>
        <taxon>Pseudomonadati</taxon>
        <taxon>Pseudomonadota</taxon>
        <taxon>Gammaproteobacteria</taxon>
        <taxon>Cellvibrionales</taxon>
        <taxon>Spongiibacteraceae</taxon>
        <taxon>Oceanicoccus</taxon>
    </lineage>
</organism>
<dbReference type="EMBL" id="CP019343">
    <property type="protein sequence ID" value="ARN74817.1"/>
    <property type="molecule type" value="Genomic_DNA"/>
</dbReference>
<evidence type="ECO:0000313" key="2">
    <source>
        <dbReference type="EMBL" id="ARN74817.1"/>
    </source>
</evidence>
<dbReference type="PROSITE" id="PS51257">
    <property type="entry name" value="PROKAR_LIPOPROTEIN"/>
    <property type="match status" value="1"/>
</dbReference>
<reference evidence="2 3" key="1">
    <citation type="submission" date="2016-11" db="EMBL/GenBank/DDBJ databases">
        <title>Trade-off between light-utilization and light-protection in marine flavobacteria.</title>
        <authorList>
            <person name="Kumagai Y."/>
        </authorList>
    </citation>
    <scope>NUCLEOTIDE SEQUENCE [LARGE SCALE GENOMIC DNA]</scope>
    <source>
        <strain evidence="2 3">NBRC 107125</strain>
    </source>
</reference>
<dbReference type="KEGG" id="osg:BST96_12235"/>
<sequence>MRQGFRYFNPLYLYPMMLLVLSACTGPGNNNSMQAQANAMTACEKIDRLVTAYDQGFKGVQGRNISDRYMMIWDAKVNAVGDNCEVWQTGAAKTSYVCTRIAPSKDVAEQWYERDFNSIDACMDGWVREDLPRQDGPGRRTVWSQPGVNPQVSAHVFPTRGAFKEHWTLYYFVGDRDDRF</sequence>
<accession>A0A1X9NIV0</accession>
<name>A0A1X9NIV0_9GAMM</name>
<keyword evidence="1" id="KW-0732">Signal</keyword>
<dbReference type="AlphaFoldDB" id="A0A1X9NIV0"/>
<protein>
    <recommendedName>
        <fullName evidence="4">Lipoprotein</fullName>
    </recommendedName>
</protein>
<dbReference type="Proteomes" id="UP000193450">
    <property type="component" value="Chromosome"/>
</dbReference>